<evidence type="ECO:0000259" key="1">
    <source>
        <dbReference type="Pfam" id="PF13449"/>
    </source>
</evidence>
<proteinExistence type="predicted"/>
<keyword evidence="3" id="KW-1185">Reference proteome</keyword>
<accession>A0A5B8UDY5</accession>
<dbReference type="RefSeq" id="WP_146781729.1">
    <property type="nucleotide sequence ID" value="NZ_BAABIO010000006.1"/>
</dbReference>
<dbReference type="PROSITE" id="PS51257">
    <property type="entry name" value="PROKAR_LIPOPROTEIN"/>
    <property type="match status" value="1"/>
</dbReference>
<dbReference type="Pfam" id="PF13449">
    <property type="entry name" value="Phytase-like"/>
    <property type="match status" value="1"/>
</dbReference>
<organism evidence="2 3">
    <name type="scientific">Flavisolibacter ginsenosidimutans</name>
    <dbReference type="NCBI Taxonomy" id="661481"/>
    <lineage>
        <taxon>Bacteria</taxon>
        <taxon>Pseudomonadati</taxon>
        <taxon>Bacteroidota</taxon>
        <taxon>Chitinophagia</taxon>
        <taxon>Chitinophagales</taxon>
        <taxon>Chitinophagaceae</taxon>
        <taxon>Flavisolibacter</taxon>
    </lineage>
</organism>
<dbReference type="EMBL" id="CP042433">
    <property type="protein sequence ID" value="QEC54632.1"/>
    <property type="molecule type" value="Genomic_DNA"/>
</dbReference>
<dbReference type="AlphaFoldDB" id="A0A5B8UDY5"/>
<protein>
    <submittedName>
        <fullName evidence="2">Esterase-like activity of phytase family protein</fullName>
    </submittedName>
</protein>
<reference evidence="2 3" key="1">
    <citation type="journal article" date="2015" name="Int. J. Syst. Evol. Microbiol.">
        <title>Flavisolibacter ginsenosidimutans sp. nov., with ginsenoside-converting activity isolated from soil used for cultivating ginseng.</title>
        <authorList>
            <person name="Zhao Y."/>
            <person name="Liu Q."/>
            <person name="Kang M.S."/>
            <person name="Jin F."/>
            <person name="Yu H."/>
            <person name="Im W.T."/>
        </authorList>
    </citation>
    <scope>NUCLEOTIDE SEQUENCE [LARGE SCALE GENOMIC DNA]</scope>
    <source>
        <strain evidence="2 3">Gsoil 636</strain>
    </source>
</reference>
<feature type="domain" description="Phytase-like" evidence="1">
    <location>
        <begin position="48"/>
        <end position="363"/>
    </location>
</feature>
<dbReference type="InterPro" id="IPR027372">
    <property type="entry name" value="Phytase-like_dom"/>
</dbReference>
<gene>
    <name evidence="2" type="ORF">FSB75_01525</name>
</gene>
<sequence length="377" mass="42005">MTKIIPAIIVSCFLLSCTAQKKASTKSMNGLKFIGEYLLPDKTDFKNTRVGGLSSIDYNPGEKLYYFISDDRSDFAPARYYTARIFLSAKGIDSLRFADVVFLRQMNGSVYPNKNGDSLHVPDPEGLRINHKTGELVWTNEGERIVKKGYAILQNPSINIMRKDGQLLDTFSLPPNMHVTATESGPRRNGTFEGLAFADGFETLYVSVEEPLYEDGPRAGVHDSTAWIRFIKYNVQTKKALAQYAYLLDPVVKEPIPKGSFEINGVPDILAVNDHQLLVTERSFSNGYLTCNVRVFLVDTSDGEDVSNVISLSASAPKKFLQKRLLLNMDKLGINIYNIEGATFGPQLPNGKQSLLFVADDNFSGKEKTQLLLFEVE</sequence>
<name>A0A5B8UDY5_9BACT</name>
<dbReference type="Proteomes" id="UP000321204">
    <property type="component" value="Chromosome"/>
</dbReference>
<evidence type="ECO:0000313" key="3">
    <source>
        <dbReference type="Proteomes" id="UP000321204"/>
    </source>
</evidence>
<dbReference type="PANTHER" id="PTHR37957:SF1">
    <property type="entry name" value="PHYTASE-LIKE DOMAIN-CONTAINING PROTEIN"/>
    <property type="match status" value="1"/>
</dbReference>
<dbReference type="OrthoDB" id="9798539at2"/>
<dbReference type="KEGG" id="fgg:FSB75_01525"/>
<evidence type="ECO:0000313" key="2">
    <source>
        <dbReference type="EMBL" id="QEC54632.1"/>
    </source>
</evidence>
<dbReference type="PANTHER" id="PTHR37957">
    <property type="entry name" value="BLR7070 PROTEIN"/>
    <property type="match status" value="1"/>
</dbReference>